<dbReference type="Proteomes" id="UP000219573">
    <property type="component" value="Unassembled WGS sequence"/>
</dbReference>
<dbReference type="AlphaFoldDB" id="A0A285HYJ9"/>
<dbReference type="RefSeq" id="WP_097018996.1">
    <property type="nucleotide sequence ID" value="NZ_OBDZ01000027.1"/>
</dbReference>
<reference evidence="6" key="1">
    <citation type="submission" date="2017-09" db="EMBL/GenBank/DDBJ databases">
        <authorList>
            <person name="Varghese N."/>
            <person name="Submissions S."/>
        </authorList>
    </citation>
    <scope>NUCLEOTIDE SEQUENCE [LARGE SCALE GENOMIC DNA]</scope>
    <source>
        <strain evidence="6">MSL47</strain>
    </source>
</reference>
<dbReference type="InterPro" id="IPR017871">
    <property type="entry name" value="ABC_transporter-like_CS"/>
</dbReference>
<dbReference type="PANTHER" id="PTHR45772">
    <property type="entry name" value="CONSERVED COMPONENT OF ABC TRANSPORTER FOR NATURAL AMINO ACIDS-RELATED"/>
    <property type="match status" value="1"/>
</dbReference>
<organism evidence="5 6">
    <name type="scientific">Orenia metallireducens</name>
    <dbReference type="NCBI Taxonomy" id="1413210"/>
    <lineage>
        <taxon>Bacteria</taxon>
        <taxon>Bacillati</taxon>
        <taxon>Bacillota</taxon>
        <taxon>Clostridia</taxon>
        <taxon>Halanaerobiales</taxon>
        <taxon>Halobacteroidaceae</taxon>
        <taxon>Orenia</taxon>
    </lineage>
</organism>
<dbReference type="InterPro" id="IPR003593">
    <property type="entry name" value="AAA+_ATPase"/>
</dbReference>
<dbReference type="CDD" id="cd03219">
    <property type="entry name" value="ABC_Mj1267_LivG_branched"/>
    <property type="match status" value="1"/>
</dbReference>
<proteinExistence type="predicted"/>
<evidence type="ECO:0000256" key="2">
    <source>
        <dbReference type="ARBA" id="ARBA00022741"/>
    </source>
</evidence>
<dbReference type="InterPro" id="IPR032823">
    <property type="entry name" value="BCA_ABC_TP_C"/>
</dbReference>
<dbReference type="FunFam" id="3.40.50.300:FF:000421">
    <property type="entry name" value="Branched-chain amino acid ABC transporter ATP-binding protein"/>
    <property type="match status" value="1"/>
</dbReference>
<dbReference type="Pfam" id="PF12399">
    <property type="entry name" value="BCA_ABC_TP_C"/>
    <property type="match status" value="1"/>
</dbReference>
<feature type="domain" description="ABC transporter" evidence="4">
    <location>
        <begin position="2"/>
        <end position="249"/>
    </location>
</feature>
<dbReference type="InterPro" id="IPR051120">
    <property type="entry name" value="ABC_AA/LPS_Transport"/>
</dbReference>
<dbReference type="InterPro" id="IPR027417">
    <property type="entry name" value="P-loop_NTPase"/>
</dbReference>
<dbReference type="GO" id="GO:0016887">
    <property type="term" value="F:ATP hydrolysis activity"/>
    <property type="evidence" value="ECO:0007669"/>
    <property type="project" value="InterPro"/>
</dbReference>
<keyword evidence="3 5" id="KW-0067">ATP-binding</keyword>
<dbReference type="EMBL" id="OBDZ01000027">
    <property type="protein sequence ID" value="SNY40717.1"/>
    <property type="molecule type" value="Genomic_DNA"/>
</dbReference>
<dbReference type="PANTHER" id="PTHR45772:SF9">
    <property type="entry name" value="CONSERVED COMPONENT OF ABC TRANSPORTER FOR NATURAL AMINO ACIDS"/>
    <property type="match status" value="1"/>
</dbReference>
<evidence type="ECO:0000256" key="3">
    <source>
        <dbReference type="ARBA" id="ARBA00022840"/>
    </source>
</evidence>
<dbReference type="SMART" id="SM00382">
    <property type="entry name" value="AAA"/>
    <property type="match status" value="1"/>
</dbReference>
<evidence type="ECO:0000313" key="6">
    <source>
        <dbReference type="Proteomes" id="UP000219573"/>
    </source>
</evidence>
<dbReference type="Pfam" id="PF00005">
    <property type="entry name" value="ABC_tran"/>
    <property type="match status" value="1"/>
</dbReference>
<accession>A0A285HYJ9</accession>
<dbReference type="GO" id="GO:0005524">
    <property type="term" value="F:ATP binding"/>
    <property type="evidence" value="ECO:0007669"/>
    <property type="project" value="UniProtKB-KW"/>
</dbReference>
<name>A0A285HYJ9_9FIRM</name>
<dbReference type="GO" id="GO:0005886">
    <property type="term" value="C:plasma membrane"/>
    <property type="evidence" value="ECO:0007669"/>
    <property type="project" value="TreeGrafter"/>
</dbReference>
<protein>
    <submittedName>
        <fullName evidence="5">Amino acid/amide ABC transporter ATP-binding protein 1, HAAT family</fullName>
    </submittedName>
</protein>
<gene>
    <name evidence="5" type="ORF">SAMN06265827_12734</name>
</gene>
<keyword evidence="2" id="KW-0547">Nucleotide-binding</keyword>
<evidence type="ECO:0000259" key="4">
    <source>
        <dbReference type="PROSITE" id="PS50893"/>
    </source>
</evidence>
<dbReference type="PROSITE" id="PS50893">
    <property type="entry name" value="ABC_TRANSPORTER_2"/>
    <property type="match status" value="1"/>
</dbReference>
<evidence type="ECO:0000313" key="5">
    <source>
        <dbReference type="EMBL" id="SNY40717.1"/>
    </source>
</evidence>
<dbReference type="SUPFAM" id="SSF52540">
    <property type="entry name" value="P-loop containing nucleoside triphosphate hydrolases"/>
    <property type="match status" value="1"/>
</dbReference>
<dbReference type="PROSITE" id="PS00211">
    <property type="entry name" value="ABC_TRANSPORTER_1"/>
    <property type="match status" value="1"/>
</dbReference>
<keyword evidence="1" id="KW-0813">Transport</keyword>
<sequence>MLKVKEAVKEFNGFRAVNRCSIDVPANKITGLIGPNGAGKTTLFNLISGGLTLDTGEVWFNQERIDQLPAHKIVHKGLYRTFQIPRALEKMTTIENLMLVPANQLGEKIWNSWFRNKQVKAEEQKIKARAEEVLGFLELTHVKYELAGNLSVGQKKLLELGRALMSDPDMILLDEPAAGVNPTLMKKIAENIRKLQQQGKTFLLIEHNMDLIMDICDKVIVMNNGEHLIEGTPQEVRNNKEVLEAYLGVEEGHNDIAG</sequence>
<dbReference type="OrthoDB" id="9805514at2"/>
<evidence type="ECO:0000256" key="1">
    <source>
        <dbReference type="ARBA" id="ARBA00022448"/>
    </source>
</evidence>
<dbReference type="InterPro" id="IPR003439">
    <property type="entry name" value="ABC_transporter-like_ATP-bd"/>
</dbReference>
<dbReference type="Gene3D" id="3.40.50.300">
    <property type="entry name" value="P-loop containing nucleotide triphosphate hydrolases"/>
    <property type="match status" value="1"/>
</dbReference>
<keyword evidence="6" id="KW-1185">Reference proteome</keyword>